<dbReference type="InterPro" id="IPR002686">
    <property type="entry name" value="Transposase_17"/>
</dbReference>
<dbReference type="EMBL" id="QNZI01000008">
    <property type="protein sequence ID" value="RTZ87080.1"/>
    <property type="molecule type" value="Genomic_DNA"/>
</dbReference>
<dbReference type="EMBL" id="QNZL01000237">
    <property type="protein sequence ID" value="RTZ77860.1"/>
    <property type="molecule type" value="Genomic_DNA"/>
</dbReference>
<dbReference type="EMBL" id="QNZM01000132">
    <property type="protein sequence ID" value="RTZ80981.1"/>
    <property type="molecule type" value="Genomic_DNA"/>
</dbReference>
<dbReference type="GO" id="GO:0004803">
    <property type="term" value="F:transposase activity"/>
    <property type="evidence" value="ECO:0007669"/>
    <property type="project" value="InterPro"/>
</dbReference>
<dbReference type="Proteomes" id="UP000287176">
    <property type="component" value="Unassembled WGS sequence"/>
</dbReference>
<dbReference type="Proteomes" id="UP000286732">
    <property type="component" value="Unassembled WGS sequence"/>
</dbReference>
<evidence type="ECO:0000313" key="2">
    <source>
        <dbReference type="EMBL" id="RTZ77860.1"/>
    </source>
</evidence>
<dbReference type="SMART" id="SM01321">
    <property type="entry name" value="Y1_Tnp"/>
    <property type="match status" value="1"/>
</dbReference>
<comment type="caution">
    <text evidence="2">The sequence shown here is derived from an EMBL/GenBank/DDBJ whole genome shotgun (WGS) entry which is preliminary data.</text>
</comment>
<evidence type="ECO:0000313" key="5">
    <source>
        <dbReference type="EMBL" id="RTZ87080.1"/>
    </source>
</evidence>
<evidence type="ECO:0000259" key="1">
    <source>
        <dbReference type="SMART" id="SM01321"/>
    </source>
</evidence>
<dbReference type="AlphaFoldDB" id="A0A432G320"/>
<dbReference type="Proteomes" id="UP000286801">
    <property type="component" value="Unassembled WGS sequence"/>
</dbReference>
<dbReference type="GO" id="GO:0003677">
    <property type="term" value="F:DNA binding"/>
    <property type="evidence" value="ECO:0007669"/>
    <property type="project" value="InterPro"/>
</dbReference>
<evidence type="ECO:0000313" key="7">
    <source>
        <dbReference type="Proteomes" id="UP000286801"/>
    </source>
</evidence>
<dbReference type="SUPFAM" id="SSF143422">
    <property type="entry name" value="Transposase IS200-like"/>
    <property type="match status" value="1"/>
</dbReference>
<dbReference type="Proteomes" id="UP000287917">
    <property type="component" value="Unassembled WGS sequence"/>
</dbReference>
<name>A0A432G320_9DELT</name>
<feature type="domain" description="Transposase IS200-like" evidence="1">
    <location>
        <begin position="10"/>
        <end position="98"/>
    </location>
</feature>
<organism evidence="2 7">
    <name type="scientific">SAR324 cluster bacterium</name>
    <dbReference type="NCBI Taxonomy" id="2024889"/>
    <lineage>
        <taxon>Bacteria</taxon>
        <taxon>Deltaproteobacteria</taxon>
        <taxon>SAR324 cluster</taxon>
    </lineage>
</organism>
<accession>A0A432G320</accession>
<evidence type="ECO:0000313" key="3">
    <source>
        <dbReference type="EMBL" id="RTZ80981.1"/>
    </source>
</evidence>
<gene>
    <name evidence="5" type="ORF">DSY94_00250</name>
    <name evidence="4" type="ORF">DSY96_08185</name>
    <name evidence="2" type="ORF">DSY97_08965</name>
    <name evidence="3" type="ORF">DSY98_03450</name>
</gene>
<sequence length="98" mass="11877">MSNIPQRWHEENQWYFVTVVTFGRDPWLREEKNANLLMQCFREERKIHPFRVGALTILPDHWHCILRPLSGHLGKVIGSVKKRMWHQRREHEPKLGEI</sequence>
<dbReference type="GO" id="GO:0006313">
    <property type="term" value="P:DNA transposition"/>
    <property type="evidence" value="ECO:0007669"/>
    <property type="project" value="InterPro"/>
</dbReference>
<dbReference type="InterPro" id="IPR036515">
    <property type="entry name" value="Transposase_17_sf"/>
</dbReference>
<evidence type="ECO:0000313" key="4">
    <source>
        <dbReference type="EMBL" id="RTZ83280.1"/>
    </source>
</evidence>
<dbReference type="Gene3D" id="3.30.70.1290">
    <property type="entry name" value="Transposase IS200-like"/>
    <property type="match status" value="1"/>
</dbReference>
<dbReference type="EMBL" id="QNZK01000287">
    <property type="protein sequence ID" value="RTZ83280.1"/>
    <property type="molecule type" value="Genomic_DNA"/>
</dbReference>
<proteinExistence type="predicted"/>
<reference evidence="6 7" key="1">
    <citation type="submission" date="2018-06" db="EMBL/GenBank/DDBJ databases">
        <title>Combined omics and stable isotope probing to characterize newly discovered Mariana Back-Arc vent microbial communities.</title>
        <authorList>
            <person name="Trembath-Reichert E."/>
            <person name="Huber J.A."/>
        </authorList>
    </citation>
    <scope>NUCLEOTIDE SEQUENCE [LARGE SCALE GENOMIC DNA]</scope>
    <source>
        <strain evidence="5">MAG 24</strain>
        <strain evidence="4">MAG 58</strain>
        <strain evidence="2">MAG 63_1</strain>
        <strain evidence="3">MAG 63_2</strain>
    </source>
</reference>
<evidence type="ECO:0000313" key="6">
    <source>
        <dbReference type="Proteomes" id="UP000286732"/>
    </source>
</evidence>
<protein>
    <recommendedName>
        <fullName evidence="1">Transposase IS200-like domain-containing protein</fullName>
    </recommendedName>
</protein>